<proteinExistence type="inferred from homology"/>
<dbReference type="Gramene" id="LPERR12G12880.4">
    <property type="protein sequence ID" value="LPERR12G12880.4"/>
    <property type="gene ID" value="LPERR12G12880"/>
</dbReference>
<evidence type="ECO:0000259" key="6">
    <source>
        <dbReference type="Pfam" id="PF00931"/>
    </source>
</evidence>
<dbReference type="AlphaFoldDB" id="A0A0D9Y0B9"/>
<dbReference type="Pfam" id="PF00931">
    <property type="entry name" value="NB-ARC"/>
    <property type="match status" value="1"/>
</dbReference>
<dbReference type="GO" id="GO:0006952">
    <property type="term" value="P:defense response"/>
    <property type="evidence" value="ECO:0007669"/>
    <property type="project" value="UniProtKB-KW"/>
</dbReference>
<keyword evidence="3" id="KW-0677">Repeat</keyword>
<keyword evidence="4" id="KW-0547">Nucleotide-binding</keyword>
<dbReference type="PANTHER" id="PTHR19338:SF58">
    <property type="entry name" value="OS09G0517100 PROTEIN"/>
    <property type="match status" value="1"/>
</dbReference>
<dbReference type="PANTHER" id="PTHR19338">
    <property type="entry name" value="TRANSLOCASE OF INNER MITOCHONDRIAL MEMBRANE 13 HOMOLOG"/>
    <property type="match status" value="1"/>
</dbReference>
<dbReference type="CDD" id="cd14798">
    <property type="entry name" value="RX-CC_like"/>
    <property type="match status" value="1"/>
</dbReference>
<dbReference type="InterPro" id="IPR002182">
    <property type="entry name" value="NB-ARC"/>
</dbReference>
<dbReference type="Gene3D" id="3.40.50.300">
    <property type="entry name" value="P-loop containing nucleotide triphosphate hydrolases"/>
    <property type="match status" value="1"/>
</dbReference>
<evidence type="ECO:0000256" key="4">
    <source>
        <dbReference type="ARBA" id="ARBA00022741"/>
    </source>
</evidence>
<evidence type="ECO:0000256" key="1">
    <source>
        <dbReference type="ARBA" id="ARBA00008894"/>
    </source>
</evidence>
<evidence type="ECO:0000256" key="5">
    <source>
        <dbReference type="ARBA" id="ARBA00022821"/>
    </source>
</evidence>
<sequence length="425" mass="48355">MEATVVSVGRSVLNGALGFAKSTLVEEVSLQLGVQRDHAFIRDELEMMNSFLMAAHDEKDNNKVVMTWVKQVRDVAYDAEDCLQGFAIRLGRKKTISWWLSPHTLWERRLIAKQMKELRGKVEDVSQRNMRYQLIKGSKPNAATDVASNNTARETMSDTHEARRQNKKAIYNLVQLVNKKVDERRVIAVWGTSGDHLGDTSIVGKAYDDMKRTNTFECCAWIDLVHPFKPAEILQAIVRQFYTRSLQEAGEATSGCQLLRSMLMKKDHLDDEFYIYLSDKRYLIVLNDLSTTENWKQIKMCFPYNKKGSRIIVSTCQVEVATLCAGTEEVAPKRMQLFTDQTLLYAFYYQTLPTDIMGADDGITESTSILDAASINNSIEGMNLTRTKTMIAAFKESDLIGRICEKEEIIELILKDTQQNKIISV</sequence>
<evidence type="ECO:0000256" key="2">
    <source>
        <dbReference type="ARBA" id="ARBA00022614"/>
    </source>
</evidence>
<dbReference type="EnsemblPlants" id="LPERR12G12880.4">
    <property type="protein sequence ID" value="LPERR12G12880.4"/>
    <property type="gene ID" value="LPERR12G12880"/>
</dbReference>
<evidence type="ECO:0000259" key="7">
    <source>
        <dbReference type="Pfam" id="PF18052"/>
    </source>
</evidence>
<reference evidence="8" key="3">
    <citation type="submission" date="2015-04" db="UniProtKB">
        <authorList>
            <consortium name="EnsemblPlants"/>
        </authorList>
    </citation>
    <scope>IDENTIFICATION</scope>
</reference>
<feature type="domain" description="Disease resistance N-terminal" evidence="7">
    <location>
        <begin position="16"/>
        <end position="97"/>
    </location>
</feature>
<dbReference type="HOGENOM" id="CLU_000837_29_7_1"/>
<dbReference type="InterPro" id="IPR027417">
    <property type="entry name" value="P-loop_NTPase"/>
</dbReference>
<dbReference type="Gene3D" id="1.20.5.4130">
    <property type="match status" value="1"/>
</dbReference>
<dbReference type="Proteomes" id="UP000032180">
    <property type="component" value="Chromosome 12"/>
</dbReference>
<feature type="domain" description="NB-ARC" evidence="6">
    <location>
        <begin position="181"/>
        <end position="331"/>
    </location>
</feature>
<reference evidence="9" key="2">
    <citation type="submission" date="2013-12" db="EMBL/GenBank/DDBJ databases">
        <authorList>
            <person name="Yu Y."/>
            <person name="Lee S."/>
            <person name="de Baynast K."/>
            <person name="Wissotski M."/>
            <person name="Liu L."/>
            <person name="Talag J."/>
            <person name="Goicoechea J."/>
            <person name="Angelova A."/>
            <person name="Jetty R."/>
            <person name="Kudrna D."/>
            <person name="Golser W."/>
            <person name="Rivera L."/>
            <person name="Zhang J."/>
            <person name="Wing R."/>
        </authorList>
    </citation>
    <scope>NUCLEOTIDE SEQUENCE</scope>
</reference>
<comment type="similarity">
    <text evidence="1">Belongs to the disease resistance NB-LRR family.</text>
</comment>
<evidence type="ECO:0000313" key="8">
    <source>
        <dbReference type="EnsemblPlants" id="LPERR12G12880.4"/>
    </source>
</evidence>
<accession>A0A0D9Y0B9</accession>
<keyword evidence="2" id="KW-0433">Leucine-rich repeat</keyword>
<keyword evidence="5" id="KW-0611">Plant defense</keyword>
<dbReference type="Pfam" id="PF18052">
    <property type="entry name" value="Rx_N"/>
    <property type="match status" value="1"/>
</dbReference>
<keyword evidence="9" id="KW-1185">Reference proteome</keyword>
<dbReference type="SUPFAM" id="SSF52540">
    <property type="entry name" value="P-loop containing nucleoside triphosphate hydrolases"/>
    <property type="match status" value="1"/>
</dbReference>
<evidence type="ECO:0000256" key="3">
    <source>
        <dbReference type="ARBA" id="ARBA00022737"/>
    </source>
</evidence>
<evidence type="ECO:0008006" key="10">
    <source>
        <dbReference type="Google" id="ProtNLM"/>
    </source>
</evidence>
<dbReference type="InterPro" id="IPR041118">
    <property type="entry name" value="Rx_N"/>
</dbReference>
<name>A0A0D9Y0B9_9ORYZ</name>
<dbReference type="GO" id="GO:0043531">
    <property type="term" value="F:ADP binding"/>
    <property type="evidence" value="ECO:0007669"/>
    <property type="project" value="InterPro"/>
</dbReference>
<reference evidence="8 9" key="1">
    <citation type="submission" date="2012-08" db="EMBL/GenBank/DDBJ databases">
        <title>Oryza genome evolution.</title>
        <authorList>
            <person name="Wing R.A."/>
        </authorList>
    </citation>
    <scope>NUCLEOTIDE SEQUENCE</scope>
</reference>
<organism evidence="8 9">
    <name type="scientific">Leersia perrieri</name>
    <dbReference type="NCBI Taxonomy" id="77586"/>
    <lineage>
        <taxon>Eukaryota</taxon>
        <taxon>Viridiplantae</taxon>
        <taxon>Streptophyta</taxon>
        <taxon>Embryophyta</taxon>
        <taxon>Tracheophyta</taxon>
        <taxon>Spermatophyta</taxon>
        <taxon>Magnoliopsida</taxon>
        <taxon>Liliopsida</taxon>
        <taxon>Poales</taxon>
        <taxon>Poaceae</taxon>
        <taxon>BOP clade</taxon>
        <taxon>Oryzoideae</taxon>
        <taxon>Oryzeae</taxon>
        <taxon>Oryzinae</taxon>
        <taxon>Leersia</taxon>
    </lineage>
</organism>
<protein>
    <recommendedName>
        <fullName evidence="10">Rx N-terminal domain-containing protein</fullName>
    </recommendedName>
</protein>
<dbReference type="InterPro" id="IPR038005">
    <property type="entry name" value="RX-like_CC"/>
</dbReference>
<evidence type="ECO:0000313" key="9">
    <source>
        <dbReference type="Proteomes" id="UP000032180"/>
    </source>
</evidence>